<gene>
    <name evidence="3" type="ORF">SAMN05216464_1355</name>
</gene>
<protein>
    <submittedName>
        <fullName evidence="3">Transcriptional regulator, contains XRE-family HTH domain</fullName>
    </submittedName>
</protein>
<accession>A0A1G7P590</accession>
<dbReference type="PROSITE" id="PS50943">
    <property type="entry name" value="HTH_CROC1"/>
    <property type="match status" value="1"/>
</dbReference>
<sequence length="125" mass="14216">MSAVAGKIKRLRTRSGLTQEQMAERIHLTLGAWQKIENGITRIDIERLTQIAEVLETSLADIINGDEGIFVHQEIGKNENIYNKEVTVNNHISDSERELFIKIIADKDKEIDFLRGLLNDKKSSN</sequence>
<evidence type="ECO:0000313" key="4">
    <source>
        <dbReference type="Proteomes" id="UP000199072"/>
    </source>
</evidence>
<dbReference type="Pfam" id="PF01381">
    <property type="entry name" value="HTH_3"/>
    <property type="match status" value="1"/>
</dbReference>
<dbReference type="SUPFAM" id="SSF47413">
    <property type="entry name" value="lambda repressor-like DNA-binding domains"/>
    <property type="match status" value="1"/>
</dbReference>
<dbReference type="EMBL" id="FNAI01000035">
    <property type="protein sequence ID" value="SDF81506.1"/>
    <property type="molecule type" value="Genomic_DNA"/>
</dbReference>
<dbReference type="Gene3D" id="1.10.260.40">
    <property type="entry name" value="lambda repressor-like DNA-binding domains"/>
    <property type="match status" value="1"/>
</dbReference>
<evidence type="ECO:0000313" key="3">
    <source>
        <dbReference type="EMBL" id="SDF81506.1"/>
    </source>
</evidence>
<dbReference type="OrthoDB" id="1122522at2"/>
<dbReference type="RefSeq" id="WP_091157868.1">
    <property type="nucleotide sequence ID" value="NZ_FNAI01000035.1"/>
</dbReference>
<dbReference type="PANTHER" id="PTHR46558">
    <property type="entry name" value="TRACRIPTIONAL REGULATORY PROTEIN-RELATED-RELATED"/>
    <property type="match status" value="1"/>
</dbReference>
<dbReference type="Proteomes" id="UP000199072">
    <property type="component" value="Unassembled WGS sequence"/>
</dbReference>
<proteinExistence type="predicted"/>
<name>A0A1G7P590_9SPHI</name>
<dbReference type="CDD" id="cd00093">
    <property type="entry name" value="HTH_XRE"/>
    <property type="match status" value="1"/>
</dbReference>
<dbReference type="AlphaFoldDB" id="A0A1G7P590"/>
<reference evidence="3 4" key="1">
    <citation type="submission" date="2016-10" db="EMBL/GenBank/DDBJ databases">
        <authorList>
            <person name="de Groot N.N."/>
        </authorList>
    </citation>
    <scope>NUCLEOTIDE SEQUENCE [LARGE SCALE GENOMIC DNA]</scope>
    <source>
        <strain evidence="3 4">47C3B</strain>
    </source>
</reference>
<feature type="domain" description="HTH cro/C1-type" evidence="2">
    <location>
        <begin position="8"/>
        <end position="62"/>
    </location>
</feature>
<dbReference type="InterPro" id="IPR010982">
    <property type="entry name" value="Lambda_DNA-bd_dom_sf"/>
</dbReference>
<keyword evidence="4" id="KW-1185">Reference proteome</keyword>
<dbReference type="STRING" id="1391627.SAMN05216464_1355"/>
<dbReference type="PANTHER" id="PTHR46558:SF4">
    <property type="entry name" value="DNA-BIDING PHAGE PROTEIN"/>
    <property type="match status" value="1"/>
</dbReference>
<evidence type="ECO:0000256" key="1">
    <source>
        <dbReference type="ARBA" id="ARBA00023125"/>
    </source>
</evidence>
<keyword evidence="1" id="KW-0238">DNA-binding</keyword>
<dbReference type="GO" id="GO:0003677">
    <property type="term" value="F:DNA binding"/>
    <property type="evidence" value="ECO:0007669"/>
    <property type="project" value="UniProtKB-KW"/>
</dbReference>
<dbReference type="SMART" id="SM00530">
    <property type="entry name" value="HTH_XRE"/>
    <property type="match status" value="1"/>
</dbReference>
<organism evidence="3 4">
    <name type="scientific">Mucilaginibacter pineti</name>
    <dbReference type="NCBI Taxonomy" id="1391627"/>
    <lineage>
        <taxon>Bacteria</taxon>
        <taxon>Pseudomonadati</taxon>
        <taxon>Bacteroidota</taxon>
        <taxon>Sphingobacteriia</taxon>
        <taxon>Sphingobacteriales</taxon>
        <taxon>Sphingobacteriaceae</taxon>
        <taxon>Mucilaginibacter</taxon>
    </lineage>
</organism>
<evidence type="ECO:0000259" key="2">
    <source>
        <dbReference type="PROSITE" id="PS50943"/>
    </source>
</evidence>
<dbReference type="InterPro" id="IPR001387">
    <property type="entry name" value="Cro/C1-type_HTH"/>
</dbReference>